<dbReference type="InterPro" id="IPR036890">
    <property type="entry name" value="HATPase_C_sf"/>
</dbReference>
<gene>
    <name evidence="3" type="ORF">J40TS1_36690</name>
</gene>
<evidence type="ECO:0000313" key="3">
    <source>
        <dbReference type="EMBL" id="GIP18027.1"/>
    </source>
</evidence>
<dbReference type="SUPFAM" id="SSF55874">
    <property type="entry name" value="ATPase domain of HSP90 chaperone/DNA topoisomerase II/histidine kinase"/>
    <property type="match status" value="1"/>
</dbReference>
<dbReference type="PANTHER" id="PTHR40448:SF1">
    <property type="entry name" value="TWO-COMPONENT SENSOR HISTIDINE KINASE"/>
    <property type="match status" value="1"/>
</dbReference>
<feature type="transmembrane region" description="Helical" evidence="1">
    <location>
        <begin position="74"/>
        <end position="94"/>
    </location>
</feature>
<keyword evidence="3" id="KW-0418">Kinase</keyword>
<keyword evidence="3" id="KW-0808">Transferase</keyword>
<feature type="domain" description="Sensor histidine kinase NatK-like C-terminal" evidence="2">
    <location>
        <begin position="286"/>
        <end position="390"/>
    </location>
</feature>
<dbReference type="Gene3D" id="3.30.565.10">
    <property type="entry name" value="Histidine kinase-like ATPase, C-terminal domain"/>
    <property type="match status" value="1"/>
</dbReference>
<keyword evidence="1" id="KW-0472">Membrane</keyword>
<comment type="caution">
    <text evidence="3">The sequence shown here is derived from an EMBL/GenBank/DDBJ whole genome shotgun (WGS) entry which is preliminary data.</text>
</comment>
<dbReference type="GO" id="GO:0016301">
    <property type="term" value="F:kinase activity"/>
    <property type="evidence" value="ECO:0007669"/>
    <property type="project" value="UniProtKB-KW"/>
</dbReference>
<dbReference type="GO" id="GO:0042802">
    <property type="term" value="F:identical protein binding"/>
    <property type="evidence" value="ECO:0007669"/>
    <property type="project" value="TreeGrafter"/>
</dbReference>
<feature type="transmembrane region" description="Helical" evidence="1">
    <location>
        <begin position="106"/>
        <end position="129"/>
    </location>
</feature>
<dbReference type="InterPro" id="IPR032834">
    <property type="entry name" value="NatK-like_C"/>
</dbReference>
<name>A0A919YRR4_9BACL</name>
<evidence type="ECO:0000313" key="4">
    <source>
        <dbReference type="Proteomes" id="UP000683139"/>
    </source>
</evidence>
<dbReference type="AlphaFoldDB" id="A0A919YRR4"/>
<dbReference type="Pfam" id="PF14501">
    <property type="entry name" value="HATPase_c_5"/>
    <property type="match status" value="1"/>
</dbReference>
<feature type="transmembrane region" description="Helical" evidence="1">
    <location>
        <begin position="6"/>
        <end position="26"/>
    </location>
</feature>
<dbReference type="Proteomes" id="UP000683139">
    <property type="component" value="Unassembled WGS sequence"/>
</dbReference>
<accession>A0A919YRR4</accession>
<dbReference type="PANTHER" id="PTHR40448">
    <property type="entry name" value="TWO-COMPONENT SENSOR HISTIDINE KINASE"/>
    <property type="match status" value="1"/>
</dbReference>
<feature type="transmembrane region" description="Helical" evidence="1">
    <location>
        <begin position="33"/>
        <end position="54"/>
    </location>
</feature>
<organism evidence="3 4">
    <name type="scientific">Paenibacillus montaniterrae</name>
    <dbReference type="NCBI Taxonomy" id="429341"/>
    <lineage>
        <taxon>Bacteria</taxon>
        <taxon>Bacillati</taxon>
        <taxon>Bacillota</taxon>
        <taxon>Bacilli</taxon>
        <taxon>Bacillales</taxon>
        <taxon>Paenibacillaceae</taxon>
        <taxon>Paenibacillus</taxon>
    </lineage>
</organism>
<sequence length="399" mass="45697">MGLVAVPSWMLMLLDANVAAISYFAAASLMMLYYFKASVFSIISLCVTIIGTMISGHFVQLLHSGWLYSLGKLAIAAEVLAYGFLFSLLVFLYKRYVYDKFHDLELPWYVQTLLVVILLGTIAVVYFNMFNSPEDDSNRVIAINLLMQIGYFFSIMVLCSLLFLYISKHNAMRRKQFEQEQFLHYMKELEAVNHNMHTFRHDYVNILLTIRGFLDDNNMEGLRRYFHDHIMKVEQQTLQHNLMFIQFKNIKIQELKGLIATKLIAAEKNKIVVNVQVPDLITTIDMNIIDLARVIGILLDNAIEASECTDQPCINLALLHTIEGSIVIIIENRAEQQPAPVEQLFEENFSTKGKHRGIGLATVRKIVNQHPNVHLETVMEKQWFTQKLTIRKAVATGSA</sequence>
<evidence type="ECO:0000256" key="1">
    <source>
        <dbReference type="SAM" id="Phobius"/>
    </source>
</evidence>
<dbReference type="EMBL" id="BOSE01000007">
    <property type="protein sequence ID" value="GIP18027.1"/>
    <property type="molecule type" value="Genomic_DNA"/>
</dbReference>
<keyword evidence="1" id="KW-1133">Transmembrane helix</keyword>
<feature type="transmembrane region" description="Helical" evidence="1">
    <location>
        <begin position="141"/>
        <end position="166"/>
    </location>
</feature>
<protein>
    <submittedName>
        <fullName evidence="3">Histidine kinase</fullName>
    </submittedName>
</protein>
<reference evidence="3" key="1">
    <citation type="submission" date="2021-03" db="EMBL/GenBank/DDBJ databases">
        <title>Antimicrobial resistance genes in bacteria isolated from Japanese honey, and their potential for conferring macrolide and lincosamide resistance in the American foulbrood pathogen Paenibacillus larvae.</title>
        <authorList>
            <person name="Okamoto M."/>
            <person name="Kumagai M."/>
            <person name="Kanamori H."/>
            <person name="Takamatsu D."/>
        </authorList>
    </citation>
    <scope>NUCLEOTIDE SEQUENCE</scope>
    <source>
        <strain evidence="3">J40TS1</strain>
    </source>
</reference>
<dbReference type="RefSeq" id="WP_213517974.1">
    <property type="nucleotide sequence ID" value="NZ_BOSE01000007.1"/>
</dbReference>
<proteinExistence type="predicted"/>
<keyword evidence="1" id="KW-0812">Transmembrane</keyword>
<evidence type="ECO:0000259" key="2">
    <source>
        <dbReference type="Pfam" id="PF14501"/>
    </source>
</evidence>
<keyword evidence="4" id="KW-1185">Reference proteome</keyword>